<gene>
    <name evidence="4" type="ORF">HZU40_27905</name>
</gene>
<name>A0A7G8PC89_9MYCO</name>
<proteinExistence type="inferred from homology"/>
<feature type="domain" description="Serine aminopeptidase S33" evidence="3">
    <location>
        <begin position="73"/>
        <end position="304"/>
    </location>
</feature>
<protein>
    <submittedName>
        <fullName evidence="4">Alpha/beta hydrolase</fullName>
    </submittedName>
</protein>
<dbReference type="InterPro" id="IPR022742">
    <property type="entry name" value="Hydrolase_4"/>
</dbReference>
<dbReference type="KEGG" id="mflu:HZU40_27905"/>
<dbReference type="PANTHER" id="PTHR22946">
    <property type="entry name" value="DIENELACTONE HYDROLASE DOMAIN-CONTAINING PROTEIN-RELATED"/>
    <property type="match status" value="1"/>
</dbReference>
<dbReference type="InterPro" id="IPR050261">
    <property type="entry name" value="FrsA_esterase"/>
</dbReference>
<comment type="similarity">
    <text evidence="1">Belongs to the AB hydrolase superfamily.</text>
</comment>
<evidence type="ECO:0000313" key="5">
    <source>
        <dbReference type="Proteomes" id="UP000515498"/>
    </source>
</evidence>
<evidence type="ECO:0000256" key="2">
    <source>
        <dbReference type="ARBA" id="ARBA00022801"/>
    </source>
</evidence>
<dbReference type="AlphaFoldDB" id="A0A7G8PC89"/>
<dbReference type="Gene3D" id="3.40.50.1820">
    <property type="entry name" value="alpha/beta hydrolase"/>
    <property type="match status" value="1"/>
</dbReference>
<keyword evidence="2 4" id="KW-0378">Hydrolase</keyword>
<reference evidence="4 5" key="1">
    <citation type="submission" date="2020-07" db="EMBL/GenBank/DDBJ databases">
        <title>Draft genome sequence of four isobutane-metabolizing strains capable of cometabolically degrading diverse ether contaminants.</title>
        <authorList>
            <person name="Chen W."/>
            <person name="Faulkner N."/>
            <person name="Smith C."/>
            <person name="Hyman M."/>
        </authorList>
    </citation>
    <scope>NUCLEOTIDE SEQUENCE [LARGE SCALE GENOMIC DNA]</scope>
    <source>
        <strain evidence="4 5">2A</strain>
    </source>
</reference>
<evidence type="ECO:0000256" key="1">
    <source>
        <dbReference type="ARBA" id="ARBA00008645"/>
    </source>
</evidence>
<dbReference type="EMBL" id="CP059894">
    <property type="protein sequence ID" value="QNJ91955.1"/>
    <property type="molecule type" value="Genomic_DNA"/>
</dbReference>
<accession>A0A7G8PC89</accession>
<dbReference type="Proteomes" id="UP000515498">
    <property type="component" value="Chromosome"/>
</dbReference>
<dbReference type="PANTHER" id="PTHR22946:SF9">
    <property type="entry name" value="POLYKETIDE TRANSFERASE AF380"/>
    <property type="match status" value="1"/>
</dbReference>
<sequence length="342" mass="36408">MRSAAPAISCTVNLARIRIPLTSTTYVLQSSSYVHRTYKGGSPMQTIPTERIDFQSGGTRCAAWLTLPDGPGPHPAVVLAHGLGATHDMMLAVYEQHFAAAGIATLAFDYRHTGASDGQPRQRISLRAQGADVHAALARLRTHPAIDSTRLGLWGTSLGAMNVVRVAAQRADIAAAVVQCPIVHGPGAARSLGILGPLRLVPAVVEDTLRTLIRRGRRYIPIVGPSGGFAMVTADGAEAGWNSTVPADAVFDNRIAAGGAVAIVTTSALRHAARVRAPLLVCVCDRENLMDPRYGELVAQRAPNGIARHYDSDHFAIYHPPLVDRVLADQTAFLREHLRVGA</sequence>
<dbReference type="InterPro" id="IPR029058">
    <property type="entry name" value="AB_hydrolase_fold"/>
</dbReference>
<evidence type="ECO:0000313" key="4">
    <source>
        <dbReference type="EMBL" id="QNJ91955.1"/>
    </source>
</evidence>
<dbReference type="GO" id="GO:0052689">
    <property type="term" value="F:carboxylic ester hydrolase activity"/>
    <property type="evidence" value="ECO:0007669"/>
    <property type="project" value="UniProtKB-ARBA"/>
</dbReference>
<organism evidence="4 5">
    <name type="scientific">Mycolicibacterium fluoranthenivorans</name>
    <dbReference type="NCBI Taxonomy" id="258505"/>
    <lineage>
        <taxon>Bacteria</taxon>
        <taxon>Bacillati</taxon>
        <taxon>Actinomycetota</taxon>
        <taxon>Actinomycetes</taxon>
        <taxon>Mycobacteriales</taxon>
        <taxon>Mycobacteriaceae</taxon>
        <taxon>Mycolicibacterium</taxon>
    </lineage>
</organism>
<dbReference type="Pfam" id="PF12146">
    <property type="entry name" value="Hydrolase_4"/>
    <property type="match status" value="1"/>
</dbReference>
<dbReference type="SUPFAM" id="SSF53474">
    <property type="entry name" value="alpha/beta-Hydrolases"/>
    <property type="match status" value="1"/>
</dbReference>
<evidence type="ECO:0000259" key="3">
    <source>
        <dbReference type="Pfam" id="PF12146"/>
    </source>
</evidence>